<dbReference type="HAMAP" id="MF_00221">
    <property type="entry name" value="NRAMP"/>
    <property type="match status" value="1"/>
</dbReference>
<feature type="transmembrane region" description="Helical" evidence="8">
    <location>
        <begin position="411"/>
        <end position="430"/>
    </location>
</feature>
<gene>
    <name evidence="10" type="primary">LOC115211821</name>
</gene>
<evidence type="ECO:0000256" key="6">
    <source>
        <dbReference type="ARBA" id="ARBA00023136"/>
    </source>
</evidence>
<evidence type="ECO:0000256" key="4">
    <source>
        <dbReference type="ARBA" id="ARBA00022692"/>
    </source>
</evidence>
<evidence type="ECO:0000256" key="2">
    <source>
        <dbReference type="ARBA" id="ARBA00006670"/>
    </source>
</evidence>
<keyword evidence="4 8" id="KW-0812">Transmembrane</keyword>
<feature type="transmembrane region" description="Helical" evidence="8">
    <location>
        <begin position="104"/>
        <end position="122"/>
    </location>
</feature>
<evidence type="ECO:0000256" key="8">
    <source>
        <dbReference type="SAM" id="Phobius"/>
    </source>
</evidence>
<reference evidence="10" key="1">
    <citation type="submission" date="2025-08" db="UniProtKB">
        <authorList>
            <consortium name="RefSeq"/>
        </authorList>
    </citation>
    <scope>IDENTIFICATION</scope>
</reference>
<protein>
    <submittedName>
        <fullName evidence="10">Natural resistance-associated macrophage protein 2 isoform X1</fullName>
    </submittedName>
</protein>
<feature type="transmembrane region" description="Helical" evidence="8">
    <location>
        <begin position="252"/>
        <end position="274"/>
    </location>
</feature>
<feature type="transmembrane region" description="Helical" evidence="8">
    <location>
        <begin position="295"/>
        <end position="318"/>
    </location>
</feature>
<keyword evidence="6 8" id="KW-0472">Membrane</keyword>
<feature type="transmembrane region" description="Helical" evidence="8">
    <location>
        <begin position="504"/>
        <end position="529"/>
    </location>
</feature>
<proteinExistence type="inferred from homology"/>
<evidence type="ECO:0000256" key="3">
    <source>
        <dbReference type="ARBA" id="ARBA00022448"/>
    </source>
</evidence>
<feature type="transmembrane region" description="Helical" evidence="8">
    <location>
        <begin position="210"/>
        <end position="228"/>
    </location>
</feature>
<dbReference type="AlphaFoldDB" id="A0A6P7SDJ1"/>
<evidence type="ECO:0000256" key="1">
    <source>
        <dbReference type="ARBA" id="ARBA00004141"/>
    </source>
</evidence>
<dbReference type="Proteomes" id="UP000515154">
    <property type="component" value="Linkage group LG1"/>
</dbReference>
<accession>A0A6P7SDJ1</accession>
<dbReference type="KEGG" id="osn:115211821"/>
<dbReference type="GO" id="GO:0010008">
    <property type="term" value="C:endosome membrane"/>
    <property type="evidence" value="ECO:0007669"/>
    <property type="project" value="TreeGrafter"/>
</dbReference>
<feature type="region of interest" description="Disordered" evidence="7">
    <location>
        <begin position="1"/>
        <end position="47"/>
    </location>
</feature>
<evidence type="ECO:0000313" key="9">
    <source>
        <dbReference type="Proteomes" id="UP000515154"/>
    </source>
</evidence>
<dbReference type="PANTHER" id="PTHR11706:SF33">
    <property type="entry name" value="NATURAL RESISTANCE-ASSOCIATED MACROPHAGE PROTEIN 2"/>
    <property type="match status" value="1"/>
</dbReference>
<organism evidence="9 10">
    <name type="scientific">Octopus sinensis</name>
    <name type="common">East Asian common octopus</name>
    <dbReference type="NCBI Taxonomy" id="2607531"/>
    <lineage>
        <taxon>Eukaryota</taxon>
        <taxon>Metazoa</taxon>
        <taxon>Spiralia</taxon>
        <taxon>Lophotrochozoa</taxon>
        <taxon>Mollusca</taxon>
        <taxon>Cephalopoda</taxon>
        <taxon>Coleoidea</taxon>
        <taxon>Octopodiformes</taxon>
        <taxon>Octopoda</taxon>
        <taxon>Incirrata</taxon>
        <taxon>Octopodidae</taxon>
        <taxon>Octopus</taxon>
    </lineage>
</organism>
<dbReference type="Pfam" id="PF01566">
    <property type="entry name" value="Nramp"/>
    <property type="match status" value="1"/>
</dbReference>
<keyword evidence="5 8" id="KW-1133">Transmembrane helix</keyword>
<dbReference type="RefSeq" id="XP_029636392.1">
    <property type="nucleotide sequence ID" value="XM_029780532.2"/>
</dbReference>
<dbReference type="GO" id="GO:0005381">
    <property type="term" value="F:iron ion transmembrane transporter activity"/>
    <property type="evidence" value="ECO:0007669"/>
    <property type="project" value="TreeGrafter"/>
</dbReference>
<feature type="transmembrane region" description="Helical" evidence="8">
    <location>
        <begin position="179"/>
        <end position="198"/>
    </location>
</feature>
<dbReference type="PANTHER" id="PTHR11706">
    <property type="entry name" value="SOLUTE CARRIER PROTEIN FAMILY 11 MEMBER"/>
    <property type="match status" value="1"/>
</dbReference>
<dbReference type="InterPro" id="IPR001046">
    <property type="entry name" value="NRAMP_fam"/>
</dbReference>
<dbReference type="NCBIfam" id="TIGR01197">
    <property type="entry name" value="nramp"/>
    <property type="match status" value="1"/>
</dbReference>
<feature type="compositionally biased region" description="Polar residues" evidence="7">
    <location>
        <begin position="1"/>
        <end position="16"/>
    </location>
</feature>
<feature type="transmembrane region" description="Helical" evidence="8">
    <location>
        <begin position="442"/>
        <end position="464"/>
    </location>
</feature>
<dbReference type="GO" id="GO:0015086">
    <property type="term" value="F:cadmium ion transmembrane transporter activity"/>
    <property type="evidence" value="ECO:0007669"/>
    <property type="project" value="TreeGrafter"/>
</dbReference>
<evidence type="ECO:0000256" key="7">
    <source>
        <dbReference type="SAM" id="MobiDB-lite"/>
    </source>
</evidence>
<evidence type="ECO:0000256" key="5">
    <source>
        <dbReference type="ARBA" id="ARBA00022989"/>
    </source>
</evidence>
<dbReference type="NCBIfam" id="NF037982">
    <property type="entry name" value="Nramp_1"/>
    <property type="match status" value="1"/>
</dbReference>
<dbReference type="GO" id="GO:0005886">
    <property type="term" value="C:plasma membrane"/>
    <property type="evidence" value="ECO:0007669"/>
    <property type="project" value="TreeGrafter"/>
</dbReference>
<evidence type="ECO:0000313" key="10">
    <source>
        <dbReference type="RefSeq" id="XP_029636392.1"/>
    </source>
</evidence>
<comment type="similarity">
    <text evidence="2">Belongs to the NRAMP family.</text>
</comment>
<dbReference type="PRINTS" id="PR00447">
    <property type="entry name" value="NATRESASSCMP"/>
</dbReference>
<sequence>MDQEIITNEEPTASEMNSREIEGSSSRFDNDEENTHDDTRNNTPTRSTYFEQKIQIPETEDYKFSFRKLWAFTGPGFLMSIAYLDPGNIESDLQSGAKAGFKLLWVLMSATILGLLMQRLAARLGVVTGMHLAEICYTYYHRIPRLILWIMVEIAIIGSDMQEVIGTATALYLLSNEKLPLYAGVLITIVDTFTFLLLDKYGLRKLEAFFGLLITVMAIMFGYEYGAAAPNQGEILKGLFIPYCSGCGPTQLIQAVGIIGAIIMPHNIYLHSALVKSRDIDRSNKKKVKEANMYYFVEAAIALFVSFLINLFVVSVFAEGFSQRDGNTTVYEECIQHDIAYAHEFNTTDPQVDILRGGKFLGCKFGQAAMYIWAVGILAAGQSSTMTGTYAGQFVMEGFLNLYWKRWQRVLLTRSIAIMPTVLIAFFKGINDLSGMNDLLNVLMSLQLPFALIPILTFTSTKSVMNDFKNGMPMKILTGVLAAVVIAINLFFVIIYMRKLPSHWAIYLFVILGTVLYLLFVIYLTYFCLVTMGVQCLLKLPFSNFFGMKYELDNKANSEISIDNLSSSYRSVNDN</sequence>
<name>A0A6P7SDJ1_9MOLL</name>
<comment type="subcellular location">
    <subcellularLocation>
        <location evidence="1">Membrane</location>
        <topology evidence="1">Multi-pass membrane protein</topology>
    </subcellularLocation>
</comment>
<keyword evidence="3" id="KW-0813">Transport</keyword>
<feature type="transmembrane region" description="Helical" evidence="8">
    <location>
        <begin position="476"/>
        <end position="498"/>
    </location>
</feature>
<keyword evidence="9" id="KW-1185">Reference proteome</keyword>
<dbReference type="GO" id="GO:0005384">
    <property type="term" value="F:manganese ion transmembrane transporter activity"/>
    <property type="evidence" value="ECO:0007669"/>
    <property type="project" value="TreeGrafter"/>
</dbReference>
<feature type="transmembrane region" description="Helical" evidence="8">
    <location>
        <begin position="370"/>
        <end position="391"/>
    </location>
</feature>